<evidence type="ECO:0000313" key="14">
    <source>
        <dbReference type="Proteomes" id="UP000283530"/>
    </source>
</evidence>
<feature type="region of interest" description="Disordered" evidence="11">
    <location>
        <begin position="711"/>
        <end position="752"/>
    </location>
</feature>
<evidence type="ECO:0000256" key="2">
    <source>
        <dbReference type="ARBA" id="ARBA00022490"/>
    </source>
</evidence>
<dbReference type="PROSITE" id="PS00107">
    <property type="entry name" value="PROTEIN_KINASE_ATP"/>
    <property type="match status" value="1"/>
</dbReference>
<evidence type="ECO:0000313" key="13">
    <source>
        <dbReference type="EMBL" id="RWR85705.1"/>
    </source>
</evidence>
<dbReference type="Gene3D" id="3.10.20.90">
    <property type="entry name" value="Phosphatidylinositol 3-kinase Catalytic Subunit, Chain A, domain 1"/>
    <property type="match status" value="1"/>
</dbReference>
<feature type="region of interest" description="Disordered" evidence="11">
    <location>
        <begin position="135"/>
        <end position="179"/>
    </location>
</feature>
<dbReference type="SUPFAM" id="SSF56112">
    <property type="entry name" value="Protein kinase-like (PK-like)"/>
    <property type="match status" value="1"/>
</dbReference>
<keyword evidence="4" id="KW-0597">Phosphoprotein</keyword>
<name>A0A3S3MT86_9MAGN</name>
<evidence type="ECO:0000259" key="12">
    <source>
        <dbReference type="PROSITE" id="PS50011"/>
    </source>
</evidence>
<keyword evidence="3" id="KW-0723">Serine/threonine-protein kinase</keyword>
<dbReference type="GO" id="GO:0009734">
    <property type="term" value="P:auxin-activated signaling pathway"/>
    <property type="evidence" value="ECO:0007669"/>
    <property type="project" value="UniProtKB-KW"/>
</dbReference>
<dbReference type="GO" id="GO:0010928">
    <property type="term" value="P:regulation of auxin mediated signaling pathway"/>
    <property type="evidence" value="ECO:0007669"/>
    <property type="project" value="UniProtKB-ARBA"/>
</dbReference>
<dbReference type="SUPFAM" id="SSF54277">
    <property type="entry name" value="CAD &amp; PB1 domains"/>
    <property type="match status" value="1"/>
</dbReference>
<dbReference type="GO" id="GO:0004674">
    <property type="term" value="F:protein serine/threonine kinase activity"/>
    <property type="evidence" value="ECO:0007669"/>
    <property type="project" value="UniProtKB-KW"/>
</dbReference>
<dbReference type="SMART" id="SM00666">
    <property type="entry name" value="PB1"/>
    <property type="match status" value="1"/>
</dbReference>
<dbReference type="InterPro" id="IPR008271">
    <property type="entry name" value="Ser/Thr_kinase_AS"/>
</dbReference>
<dbReference type="EMBL" id="QPKB01000005">
    <property type="protein sequence ID" value="RWR85705.1"/>
    <property type="molecule type" value="Genomic_DNA"/>
</dbReference>
<evidence type="ECO:0000256" key="9">
    <source>
        <dbReference type="ARBA" id="ARBA00023294"/>
    </source>
</evidence>
<feature type="compositionally biased region" description="Basic and acidic residues" evidence="11">
    <location>
        <begin position="135"/>
        <end position="149"/>
    </location>
</feature>
<keyword evidence="2" id="KW-0963">Cytoplasm</keyword>
<dbReference type="Proteomes" id="UP000283530">
    <property type="component" value="Unassembled WGS sequence"/>
</dbReference>
<keyword evidence="7 13" id="KW-0418">Kinase</keyword>
<feature type="compositionally biased region" description="Polar residues" evidence="11">
    <location>
        <begin position="611"/>
        <end position="626"/>
    </location>
</feature>
<dbReference type="CDD" id="cd13999">
    <property type="entry name" value="STKc_MAP3K-like"/>
    <property type="match status" value="1"/>
</dbReference>
<dbReference type="InterPro" id="IPR050167">
    <property type="entry name" value="Ser_Thr_protein_kinase"/>
</dbReference>
<gene>
    <name evidence="13" type="ORF">CKAN_01457700</name>
</gene>
<dbReference type="FunFam" id="1.10.510.10:FF:000142">
    <property type="entry name" value="Octicosapeptide/phox/Bem1p domain kinase superfamily protein"/>
    <property type="match status" value="1"/>
</dbReference>
<dbReference type="STRING" id="337451.A0A3S3MT86"/>
<comment type="caution">
    <text evidence="13">The sequence shown here is derived from an EMBL/GenBank/DDBJ whole genome shotgun (WGS) entry which is preliminary data.</text>
</comment>
<dbReference type="PRINTS" id="PR00109">
    <property type="entry name" value="TYRKINASE"/>
</dbReference>
<dbReference type="FunFam" id="3.10.20.90:FF:000058">
    <property type="entry name" value="Octicosapeptide/phox/Bem1p domain kinase superfamily protein"/>
    <property type="match status" value="1"/>
</dbReference>
<accession>A0A3S3MT86</accession>
<keyword evidence="14" id="KW-1185">Reference proteome</keyword>
<dbReference type="InterPro" id="IPR011009">
    <property type="entry name" value="Kinase-like_dom_sf"/>
</dbReference>
<dbReference type="CDD" id="cd06410">
    <property type="entry name" value="PB1_UP2"/>
    <property type="match status" value="1"/>
</dbReference>
<dbReference type="Pfam" id="PF00564">
    <property type="entry name" value="PB1"/>
    <property type="match status" value="1"/>
</dbReference>
<dbReference type="PROSITE" id="PS00108">
    <property type="entry name" value="PROTEIN_KINASE_ST"/>
    <property type="match status" value="1"/>
</dbReference>
<feature type="region of interest" description="Disordered" evidence="11">
    <location>
        <begin position="1282"/>
        <end position="1302"/>
    </location>
</feature>
<organism evidence="13 14">
    <name type="scientific">Cinnamomum micranthum f. kanehirae</name>
    <dbReference type="NCBI Taxonomy" id="337451"/>
    <lineage>
        <taxon>Eukaryota</taxon>
        <taxon>Viridiplantae</taxon>
        <taxon>Streptophyta</taxon>
        <taxon>Embryophyta</taxon>
        <taxon>Tracheophyta</taxon>
        <taxon>Spermatophyta</taxon>
        <taxon>Magnoliopsida</taxon>
        <taxon>Magnoliidae</taxon>
        <taxon>Laurales</taxon>
        <taxon>Lauraceae</taxon>
        <taxon>Cinnamomum</taxon>
    </lineage>
</organism>
<evidence type="ECO:0000256" key="7">
    <source>
        <dbReference type="ARBA" id="ARBA00022777"/>
    </source>
</evidence>
<evidence type="ECO:0000256" key="11">
    <source>
        <dbReference type="SAM" id="MobiDB-lite"/>
    </source>
</evidence>
<dbReference type="InterPro" id="IPR000270">
    <property type="entry name" value="PB1_dom"/>
</dbReference>
<dbReference type="PANTHER" id="PTHR23257">
    <property type="entry name" value="SERINE-THREONINE PROTEIN KINASE"/>
    <property type="match status" value="1"/>
</dbReference>
<evidence type="ECO:0000256" key="8">
    <source>
        <dbReference type="ARBA" id="ARBA00022840"/>
    </source>
</evidence>
<dbReference type="Gene3D" id="1.10.510.10">
    <property type="entry name" value="Transferase(Phosphotransferase) domain 1"/>
    <property type="match status" value="1"/>
</dbReference>
<dbReference type="PANTHER" id="PTHR23257:SF963">
    <property type="entry name" value="AT08303P"/>
    <property type="match status" value="1"/>
</dbReference>
<feature type="binding site" evidence="10">
    <location>
        <position position="1045"/>
    </location>
    <ligand>
        <name>ATP</name>
        <dbReference type="ChEBI" id="CHEBI:30616"/>
    </ligand>
</feature>
<dbReference type="Pfam" id="PF07714">
    <property type="entry name" value="PK_Tyr_Ser-Thr"/>
    <property type="match status" value="1"/>
</dbReference>
<sequence length="1302" mass="143970">MEKKSEEGLIEQPKYYEHLQYDPMETRNEGIVPASQRILQEPTSSIFTVARPPEYASTGVKPVLNYSIQTGEEFAFEFMRDRANPRKQFIPNAAGDQNTATGYMDLKGILGISHTGSESGSDVSMLATGEKKSVKDLDKKGSYESDNKSYYESARSVQRAASGGGSSRGFSHGYTSSGTSDGSLMKMKVLCSFGGKILPRPSDGKLRYVGGDTRIIRINKDISWQELMQKTSTIYNQAHTIKYQLPGEDLDALVSVSCDEDLQNMMEECNLLEGGEESQKLRMFLFSSSELDDAHFGLGSVDGDSETQYVVAVNGMDLGPRKGSSGHGLESTSGNGLDQLLTFNIGRDRQTVGTSSAPLPSIPVPPSNTLSNQIQGSSFNGYETHMKAYQDRMMDHLENERHPFSTAQPFDSFNDGRHKTFVPSSMPPQYNYSSQYAPSVESPLPMPLHELVSLRQEGLTEGKHSDGGFRVKDAEVPVKEVKLTTDSSTQPKNENEHLPHLEQYDSSVPNHRPSEVSFIPLAPESRASPMPPQHDEKRLEPVQGSMPTSAVNASQTHVSNDNDDYFTSAGSFASGTANSEVDSTEFNYYEPPLRPQRVFHSERIPREQAELQNRLSKSDDNISSQFPIPHSRSGLAQQEPITESVDPLHEDNPNSHAEQSILSAKEPQINPLTVEGGLMQFEKYKELADAINQMNQHGPDEHLNSAQISPVNDHLQEPSPEEADVFGSDNPSAGPDTAIKEQENPVSPPQELHWGDVTTNATSNNSIVTMGQAPPFAAWAVSSAGGVSRDESFVRDATPERGDILIDINDRFPPDLLSDLFSKARFPDDSTGISPLRHDDTGLSLNMQNPEPKRWSFFRNLAPDEFIRKDVSLMDQDHIGFPHPLAKIEEGTTKHYGFSPLELERAGLGHVESQIDFDEEIRQESSGMVGANTNAPHPDYIPSQVVTDLHLLDKDNEAVQADDISFSKLVGNVRTDSEYEEGKIEAGHIGGPIADPLLSEFDIIDLQIIKNEDLEELRELGSGTFGTVYHGKWRGTDVAIKRIKKSCFTGRSSEQERLTIEFWREAEILSRLHHPNVVAFYGVVQDGPGATLATVTEFMVNGSLRHVLLRKDKYLDRRKRLIIAMDAAFGMEYLHSKNIVHFDLKCDNLLVNLKDPMRPICKVGDFGLSKIKRNTLVTGGVRGTLPWMAPELLNGSSNKVSEKVDVFSFGIVMWEILTGEEPYANMHYGAIIGGIVSNTLRPPVPSSCDPEWRRLMEQCWAPDPTARPSFTEIASRLRFMSTATQTKPQGSGTKSGTQTVVP</sequence>
<keyword evidence="6 10" id="KW-0547">Nucleotide-binding</keyword>
<dbReference type="Gene3D" id="3.30.200.20">
    <property type="entry name" value="Phosphorylase Kinase, domain 1"/>
    <property type="match status" value="1"/>
</dbReference>
<reference evidence="13 14" key="1">
    <citation type="journal article" date="2019" name="Nat. Plants">
        <title>Stout camphor tree genome fills gaps in understanding of flowering plant genome evolution.</title>
        <authorList>
            <person name="Chaw S.M."/>
            <person name="Liu Y.C."/>
            <person name="Wu Y.W."/>
            <person name="Wang H.Y."/>
            <person name="Lin C.I."/>
            <person name="Wu C.S."/>
            <person name="Ke H.M."/>
            <person name="Chang L.Y."/>
            <person name="Hsu C.Y."/>
            <person name="Yang H.T."/>
            <person name="Sudianto E."/>
            <person name="Hsu M.H."/>
            <person name="Wu K.P."/>
            <person name="Wang L.N."/>
            <person name="Leebens-Mack J.H."/>
            <person name="Tsai I.J."/>
        </authorList>
    </citation>
    <scope>NUCLEOTIDE SEQUENCE [LARGE SCALE GENOMIC DNA]</scope>
    <source>
        <strain evidence="14">cv. Chaw 1501</strain>
        <tissue evidence="13">Young leaves</tissue>
    </source>
</reference>
<dbReference type="InterPro" id="IPR000719">
    <property type="entry name" value="Prot_kinase_dom"/>
</dbReference>
<feature type="domain" description="Protein kinase" evidence="12">
    <location>
        <begin position="1014"/>
        <end position="1280"/>
    </location>
</feature>
<evidence type="ECO:0000256" key="3">
    <source>
        <dbReference type="ARBA" id="ARBA00022527"/>
    </source>
</evidence>
<dbReference type="GO" id="GO:0005737">
    <property type="term" value="C:cytoplasm"/>
    <property type="evidence" value="ECO:0007669"/>
    <property type="project" value="UniProtKB-SubCell"/>
</dbReference>
<evidence type="ECO:0000256" key="6">
    <source>
        <dbReference type="ARBA" id="ARBA00022741"/>
    </source>
</evidence>
<proteinExistence type="predicted"/>
<evidence type="ECO:0000256" key="5">
    <source>
        <dbReference type="ARBA" id="ARBA00022679"/>
    </source>
</evidence>
<feature type="region of interest" description="Disordered" evidence="11">
    <location>
        <begin position="480"/>
        <end position="499"/>
    </location>
</feature>
<comment type="subcellular location">
    <subcellularLocation>
        <location evidence="1">Cytoplasm</location>
    </subcellularLocation>
</comment>
<evidence type="ECO:0000256" key="10">
    <source>
        <dbReference type="PROSITE-ProRule" id="PRU10141"/>
    </source>
</evidence>
<keyword evidence="8 10" id="KW-0067">ATP-binding</keyword>
<feature type="region of interest" description="Disordered" evidence="11">
    <location>
        <begin position="611"/>
        <end position="668"/>
    </location>
</feature>
<dbReference type="InterPro" id="IPR017441">
    <property type="entry name" value="Protein_kinase_ATP_BS"/>
</dbReference>
<dbReference type="OrthoDB" id="4062651at2759"/>
<dbReference type="GO" id="GO:0005524">
    <property type="term" value="F:ATP binding"/>
    <property type="evidence" value="ECO:0007669"/>
    <property type="project" value="UniProtKB-UniRule"/>
</dbReference>
<dbReference type="InterPro" id="IPR001245">
    <property type="entry name" value="Ser-Thr/Tyr_kinase_cat_dom"/>
</dbReference>
<dbReference type="PROSITE" id="PS50011">
    <property type="entry name" value="PROTEIN_KINASE_DOM"/>
    <property type="match status" value="1"/>
</dbReference>
<dbReference type="SMART" id="SM00220">
    <property type="entry name" value="S_TKc"/>
    <property type="match status" value="1"/>
</dbReference>
<evidence type="ECO:0000256" key="1">
    <source>
        <dbReference type="ARBA" id="ARBA00004496"/>
    </source>
</evidence>
<protein>
    <submittedName>
        <fullName evidence="13">PB1 domain-containing protein/Pkinase_Tyr domain-containing protein</fullName>
    </submittedName>
</protein>
<evidence type="ECO:0000256" key="4">
    <source>
        <dbReference type="ARBA" id="ARBA00022553"/>
    </source>
</evidence>
<keyword evidence="9" id="KW-0927">Auxin signaling pathway</keyword>
<keyword evidence="5" id="KW-0808">Transferase</keyword>
<dbReference type="FunFam" id="3.30.200.20:FF:000081">
    <property type="entry name" value="Octicosapeptide/phox/Bem1p domain kinase superfamily protein"/>
    <property type="match status" value="1"/>
</dbReference>